<name>A0ABY0BR12_9GAMM</name>
<sequence>MLAEVIERSPSLLSKVAARKARSLYVAEAIAKALDKSLEEVFPDVPAYHASSQVDARQLKRAELLAKLKSE</sequence>
<gene>
    <name evidence="1" type="ORF">CWE07_08980</name>
</gene>
<reference evidence="1 2" key="1">
    <citation type="journal article" date="2018" name="Front. Microbiol.">
        <title>Genome-Based Analysis Reveals the Taxonomy and Diversity of the Family Idiomarinaceae.</title>
        <authorList>
            <person name="Liu Y."/>
            <person name="Lai Q."/>
            <person name="Shao Z."/>
        </authorList>
    </citation>
    <scope>NUCLEOTIDE SEQUENCE [LARGE SCALE GENOMIC DNA]</scope>
    <source>
        <strain evidence="1 2">CF12-14</strain>
    </source>
</reference>
<dbReference type="EMBL" id="PIPK01000007">
    <property type="protein sequence ID" value="RUO24210.1"/>
    <property type="molecule type" value="Genomic_DNA"/>
</dbReference>
<evidence type="ECO:0000313" key="2">
    <source>
        <dbReference type="Proteomes" id="UP000287865"/>
    </source>
</evidence>
<protein>
    <recommendedName>
        <fullName evidence="3">Transcriptional regulator</fullName>
    </recommendedName>
</protein>
<dbReference type="Proteomes" id="UP000287865">
    <property type="component" value="Unassembled WGS sequence"/>
</dbReference>
<proteinExistence type="predicted"/>
<accession>A0ABY0BR12</accession>
<organism evidence="1 2">
    <name type="scientific">Aliidiomarina maris</name>
    <dbReference type="NCBI Taxonomy" id="531312"/>
    <lineage>
        <taxon>Bacteria</taxon>
        <taxon>Pseudomonadati</taxon>
        <taxon>Pseudomonadota</taxon>
        <taxon>Gammaproteobacteria</taxon>
        <taxon>Alteromonadales</taxon>
        <taxon>Idiomarinaceae</taxon>
        <taxon>Aliidiomarina</taxon>
    </lineage>
</organism>
<evidence type="ECO:0008006" key="3">
    <source>
        <dbReference type="Google" id="ProtNLM"/>
    </source>
</evidence>
<comment type="caution">
    <text evidence="1">The sequence shown here is derived from an EMBL/GenBank/DDBJ whole genome shotgun (WGS) entry which is preliminary data.</text>
</comment>
<keyword evidence="2" id="KW-1185">Reference proteome</keyword>
<evidence type="ECO:0000313" key="1">
    <source>
        <dbReference type="EMBL" id="RUO24210.1"/>
    </source>
</evidence>